<feature type="chain" id="PRO_5009297625" evidence="1">
    <location>
        <begin position="22"/>
        <end position="308"/>
    </location>
</feature>
<dbReference type="Proteomes" id="UP000236732">
    <property type="component" value="Unassembled WGS sequence"/>
</dbReference>
<dbReference type="EMBL" id="FNVT01000042">
    <property type="protein sequence ID" value="SEH03698.1"/>
    <property type="molecule type" value="Genomic_DNA"/>
</dbReference>
<evidence type="ECO:0000313" key="3">
    <source>
        <dbReference type="EMBL" id="SEH03698.1"/>
    </source>
</evidence>
<name>A0A1H6F0K0_9ACTN</name>
<keyword evidence="4" id="KW-1185">Reference proteome</keyword>
<dbReference type="AlphaFoldDB" id="A0A1H6F0K0"/>
<dbReference type="Gene3D" id="3.30.10.20">
    <property type="match status" value="1"/>
</dbReference>
<organism evidence="3 4">
    <name type="scientific">Nonomuraea solani</name>
    <dbReference type="NCBI Taxonomy" id="1144553"/>
    <lineage>
        <taxon>Bacteria</taxon>
        <taxon>Bacillati</taxon>
        <taxon>Actinomycetota</taxon>
        <taxon>Actinomycetes</taxon>
        <taxon>Streptosporangiales</taxon>
        <taxon>Streptosporangiaceae</taxon>
        <taxon>Nonomuraea</taxon>
    </lineage>
</organism>
<dbReference type="CDD" id="cd06577">
    <property type="entry name" value="PASTA_pknB"/>
    <property type="match status" value="1"/>
</dbReference>
<dbReference type="SMART" id="SM00740">
    <property type="entry name" value="PASTA"/>
    <property type="match status" value="1"/>
</dbReference>
<accession>A0A1H6F0K0</accession>
<sequence length="308" mass="32360">MALAATLLGVAAIQGGTPASAAVNPATAVSPRYLNIHQCVYETYDPSPKLKDLYTTILRSSAGGTHVSNVPETGMSCPPKAEGDRFLNSALSGIVALDLNAGRYLNLHQCTYFRIYREWFTTILPGSVGGTNVSNVPETAANCPPQMVEGFNVPSQSGVVALDLNAGRYLNLSQCVYLTDDNDLATTVLPWSLLGNGGGTNISDLPDTGVNCRTYPAWASLQSLKGVMALDLQSPDLTGPVPNVLDWSSSMAVSAIRAAGFVAQTVQGSFDCGPPYVQSQWPAGGTTAPLGSTVHITISRQPRPDDCP</sequence>
<gene>
    <name evidence="3" type="ORF">SAMN05444920_14216</name>
</gene>
<reference evidence="3 4" key="1">
    <citation type="submission" date="2016-10" db="EMBL/GenBank/DDBJ databases">
        <authorList>
            <person name="de Groot N.N."/>
        </authorList>
    </citation>
    <scope>NUCLEOTIDE SEQUENCE [LARGE SCALE GENOMIC DNA]</scope>
    <source>
        <strain evidence="3 4">CGMCC 4.7037</strain>
    </source>
</reference>
<dbReference type="PROSITE" id="PS51178">
    <property type="entry name" value="PASTA"/>
    <property type="match status" value="1"/>
</dbReference>
<dbReference type="InterPro" id="IPR005543">
    <property type="entry name" value="PASTA_dom"/>
</dbReference>
<proteinExistence type="predicted"/>
<dbReference type="Pfam" id="PF03793">
    <property type="entry name" value="PASTA"/>
    <property type="match status" value="1"/>
</dbReference>
<feature type="domain" description="PASTA" evidence="2">
    <location>
        <begin position="239"/>
        <end position="300"/>
    </location>
</feature>
<protein>
    <submittedName>
        <fullName evidence="3">PASTA domain-containing protein</fullName>
    </submittedName>
</protein>
<evidence type="ECO:0000256" key="1">
    <source>
        <dbReference type="SAM" id="SignalP"/>
    </source>
</evidence>
<evidence type="ECO:0000313" key="4">
    <source>
        <dbReference type="Proteomes" id="UP000236732"/>
    </source>
</evidence>
<keyword evidence="1" id="KW-0732">Signal</keyword>
<feature type="signal peptide" evidence="1">
    <location>
        <begin position="1"/>
        <end position="21"/>
    </location>
</feature>
<evidence type="ECO:0000259" key="2">
    <source>
        <dbReference type="PROSITE" id="PS51178"/>
    </source>
</evidence>